<comment type="caution">
    <text evidence="2">The sequence shown here is derived from an EMBL/GenBank/DDBJ whole genome shotgun (WGS) entry which is preliminary data.</text>
</comment>
<protein>
    <submittedName>
        <fullName evidence="2">Uncharacterized protein</fullName>
    </submittedName>
</protein>
<evidence type="ECO:0000256" key="1">
    <source>
        <dbReference type="SAM" id="Phobius"/>
    </source>
</evidence>
<dbReference type="Proteomes" id="UP000003613">
    <property type="component" value="Unassembled WGS sequence"/>
</dbReference>
<evidence type="ECO:0000313" key="3">
    <source>
        <dbReference type="Proteomes" id="UP000003613"/>
    </source>
</evidence>
<dbReference type="AlphaFoldDB" id="I4HDF0"/>
<dbReference type="HOGENOM" id="CLU_3292462_0_0_3"/>
<organism evidence="2 3">
    <name type="scientific">Microcystis aeruginosa PCC 9807</name>
    <dbReference type="NCBI Taxonomy" id="1160283"/>
    <lineage>
        <taxon>Bacteria</taxon>
        <taxon>Bacillati</taxon>
        <taxon>Cyanobacteriota</taxon>
        <taxon>Cyanophyceae</taxon>
        <taxon>Oscillatoriophycideae</taxon>
        <taxon>Chroococcales</taxon>
        <taxon>Microcystaceae</taxon>
        <taxon>Microcystis</taxon>
    </lineage>
</organism>
<evidence type="ECO:0000313" key="2">
    <source>
        <dbReference type="EMBL" id="CCI20074.1"/>
    </source>
</evidence>
<proteinExistence type="predicted"/>
<dbReference type="EMBL" id="CAIM01000534">
    <property type="protein sequence ID" value="CCI20074.1"/>
    <property type="molecule type" value="Genomic_DNA"/>
</dbReference>
<accession>I4HDF0</accession>
<reference evidence="2 3" key="1">
    <citation type="submission" date="2012-04" db="EMBL/GenBank/DDBJ databases">
        <authorList>
            <person name="Genoscope - CEA"/>
        </authorList>
    </citation>
    <scope>NUCLEOTIDE SEQUENCE [LARGE SCALE GENOMIC DNA]</scope>
    <source>
        <strain evidence="2 3">9807</strain>
    </source>
</reference>
<name>I4HDF0_MICAE</name>
<keyword evidence="1" id="KW-0472">Membrane</keyword>
<dbReference type="InterPro" id="IPR026374">
    <property type="entry name" value="Cyano_PEP"/>
</dbReference>
<sequence>MSTVAVPVPESEPLAMLGLVTVIGFGTGLQRKLAKNSQKK</sequence>
<feature type="transmembrane region" description="Helical" evidence="1">
    <location>
        <begin position="14"/>
        <end position="34"/>
    </location>
</feature>
<dbReference type="NCBIfam" id="TIGR04155">
    <property type="entry name" value="cyano_PEP"/>
    <property type="match status" value="1"/>
</dbReference>
<gene>
    <name evidence="2" type="ORF">MICAF_580013</name>
</gene>
<keyword evidence="1" id="KW-0812">Transmembrane</keyword>
<keyword evidence="1" id="KW-1133">Transmembrane helix</keyword>